<proteinExistence type="predicted"/>
<evidence type="ECO:0000313" key="2">
    <source>
        <dbReference type="EMBL" id="RGP75726.1"/>
    </source>
</evidence>
<dbReference type="PANTHER" id="PTHR37542">
    <property type="entry name" value="HELO DOMAIN-CONTAINING PROTEIN-RELATED"/>
    <property type="match status" value="1"/>
</dbReference>
<dbReference type="STRING" id="5514.A0A395SU15"/>
<dbReference type="Proteomes" id="UP000266152">
    <property type="component" value="Unassembled WGS sequence"/>
</dbReference>
<comment type="caution">
    <text evidence="2">The sequence shown here is derived from an EMBL/GenBank/DDBJ whole genome shotgun (WGS) entry which is preliminary data.</text>
</comment>
<organism evidence="2 3">
    <name type="scientific">Fusarium sporotrichioides</name>
    <dbReference type="NCBI Taxonomy" id="5514"/>
    <lineage>
        <taxon>Eukaryota</taxon>
        <taxon>Fungi</taxon>
        <taxon>Dikarya</taxon>
        <taxon>Ascomycota</taxon>
        <taxon>Pezizomycotina</taxon>
        <taxon>Sordariomycetes</taxon>
        <taxon>Hypocreomycetidae</taxon>
        <taxon>Hypocreales</taxon>
        <taxon>Nectriaceae</taxon>
        <taxon>Fusarium</taxon>
    </lineage>
</organism>
<evidence type="ECO:0000313" key="3">
    <source>
        <dbReference type="Proteomes" id="UP000266152"/>
    </source>
</evidence>
<name>A0A395SU15_FUSSP</name>
<dbReference type="InterPro" id="IPR029498">
    <property type="entry name" value="HeLo_dom"/>
</dbReference>
<dbReference type="AlphaFoldDB" id="A0A395SU15"/>
<sequence>MEVGGFAVGAIGLVSLFKDCVDLYSMFEMAQNLDDDAKALKAEFEVEKTLFFKWFEEVGLLYQDPNEAKFSSAHIRDLIICILEKTRDLLSDGNTLQRTYGLKKVTPNESSSSVESDDGLECISSRRRAQFLIAFGKMKVKDPFQRTSSSTLDSLVKQINRFIGDKEKFDRLISGLPYFNSKLVQLTPGSTSALSAQDLSHIRDIAKLNFIIEALKNNHSNHEASITARSHAIVLDTLWFRWHEDRRLTVKDAHKKTFHWTLDMVTEDCREHHLPTWL</sequence>
<evidence type="ECO:0000259" key="1">
    <source>
        <dbReference type="Pfam" id="PF14479"/>
    </source>
</evidence>
<keyword evidence="3" id="KW-1185">Reference proteome</keyword>
<accession>A0A395SU15</accession>
<protein>
    <submittedName>
        <fullName evidence="2">Small s</fullName>
    </submittedName>
</protein>
<feature type="domain" description="Prion-inhibition and propagation HeLo" evidence="1">
    <location>
        <begin position="5"/>
        <end position="209"/>
    </location>
</feature>
<dbReference type="EMBL" id="PXOF01000013">
    <property type="protein sequence ID" value="RGP75726.1"/>
    <property type="molecule type" value="Genomic_DNA"/>
</dbReference>
<reference evidence="2 3" key="1">
    <citation type="journal article" date="2018" name="PLoS Pathog.">
        <title>Evolution of structural diversity of trichothecenes, a family of toxins produced by plant pathogenic and entomopathogenic fungi.</title>
        <authorList>
            <person name="Proctor R.H."/>
            <person name="McCormick S.P."/>
            <person name="Kim H.S."/>
            <person name="Cardoza R.E."/>
            <person name="Stanley A.M."/>
            <person name="Lindo L."/>
            <person name="Kelly A."/>
            <person name="Brown D.W."/>
            <person name="Lee T."/>
            <person name="Vaughan M.M."/>
            <person name="Alexander N.J."/>
            <person name="Busman M."/>
            <person name="Gutierrez S."/>
        </authorList>
    </citation>
    <scope>NUCLEOTIDE SEQUENCE [LARGE SCALE GENOMIC DNA]</scope>
    <source>
        <strain evidence="2 3">NRRL 3299</strain>
    </source>
</reference>
<dbReference type="Pfam" id="PF14479">
    <property type="entry name" value="HeLo"/>
    <property type="match status" value="1"/>
</dbReference>
<dbReference type="Gene3D" id="1.20.120.1020">
    <property type="entry name" value="Prion-inhibition and propagation, HeLo domain"/>
    <property type="match status" value="1"/>
</dbReference>
<gene>
    <name evidence="2" type="ORF">FSPOR_524</name>
</gene>
<dbReference type="InterPro" id="IPR038305">
    <property type="entry name" value="HeLo_sf"/>
</dbReference>